<dbReference type="EMBL" id="JAUEPP010000007">
    <property type="protein sequence ID" value="KAK3338812.1"/>
    <property type="molecule type" value="Genomic_DNA"/>
</dbReference>
<organism evidence="2 3">
    <name type="scientific">Neurospora tetraspora</name>
    <dbReference type="NCBI Taxonomy" id="94610"/>
    <lineage>
        <taxon>Eukaryota</taxon>
        <taxon>Fungi</taxon>
        <taxon>Dikarya</taxon>
        <taxon>Ascomycota</taxon>
        <taxon>Pezizomycotina</taxon>
        <taxon>Sordariomycetes</taxon>
        <taxon>Sordariomycetidae</taxon>
        <taxon>Sordariales</taxon>
        <taxon>Sordariaceae</taxon>
        <taxon>Neurospora</taxon>
    </lineage>
</organism>
<dbReference type="GeneID" id="87860055"/>
<feature type="compositionally biased region" description="Polar residues" evidence="1">
    <location>
        <begin position="77"/>
        <end position="97"/>
    </location>
</feature>
<feature type="region of interest" description="Disordered" evidence="1">
    <location>
        <begin position="443"/>
        <end position="491"/>
    </location>
</feature>
<accession>A0AAE0J9H9</accession>
<evidence type="ECO:0000313" key="2">
    <source>
        <dbReference type="EMBL" id="KAK3338812.1"/>
    </source>
</evidence>
<evidence type="ECO:0000256" key="1">
    <source>
        <dbReference type="SAM" id="MobiDB-lite"/>
    </source>
</evidence>
<feature type="compositionally biased region" description="Low complexity" evidence="1">
    <location>
        <begin position="193"/>
        <end position="206"/>
    </location>
</feature>
<evidence type="ECO:0000313" key="3">
    <source>
        <dbReference type="Proteomes" id="UP001278500"/>
    </source>
</evidence>
<proteinExistence type="predicted"/>
<gene>
    <name evidence="2" type="ORF">B0H65DRAFT_282623</name>
</gene>
<protein>
    <submittedName>
        <fullName evidence="2">Uncharacterized protein</fullName>
    </submittedName>
</protein>
<feature type="compositionally biased region" description="Basic and acidic residues" evidence="1">
    <location>
        <begin position="480"/>
        <end position="491"/>
    </location>
</feature>
<feature type="compositionally biased region" description="Polar residues" evidence="1">
    <location>
        <begin position="11"/>
        <end position="31"/>
    </location>
</feature>
<reference evidence="2" key="2">
    <citation type="submission" date="2023-06" db="EMBL/GenBank/DDBJ databases">
        <authorList>
            <consortium name="Lawrence Berkeley National Laboratory"/>
            <person name="Haridas S."/>
            <person name="Hensen N."/>
            <person name="Bonometti L."/>
            <person name="Westerberg I."/>
            <person name="Brannstrom I.O."/>
            <person name="Guillou S."/>
            <person name="Cros-Aarteil S."/>
            <person name="Calhoun S."/>
            <person name="Kuo A."/>
            <person name="Mondo S."/>
            <person name="Pangilinan J."/>
            <person name="Riley R."/>
            <person name="Labutti K."/>
            <person name="Andreopoulos B."/>
            <person name="Lipzen A."/>
            <person name="Chen C."/>
            <person name="Yanf M."/>
            <person name="Daum C."/>
            <person name="Ng V."/>
            <person name="Clum A."/>
            <person name="Steindorff A."/>
            <person name="Ohm R."/>
            <person name="Martin F."/>
            <person name="Silar P."/>
            <person name="Natvig D."/>
            <person name="Lalanne C."/>
            <person name="Gautier V."/>
            <person name="Ament-Velasquez S.L."/>
            <person name="Kruys A."/>
            <person name="Hutchinson M.I."/>
            <person name="Powell A.J."/>
            <person name="Barry K."/>
            <person name="Miller A.N."/>
            <person name="Grigoriev I.V."/>
            <person name="Debuchy R."/>
            <person name="Gladieux P."/>
            <person name="Thoren M.H."/>
            <person name="Johannesson H."/>
        </authorList>
    </citation>
    <scope>NUCLEOTIDE SEQUENCE</scope>
    <source>
        <strain evidence="2">CBS 560.94</strain>
    </source>
</reference>
<feature type="compositionally biased region" description="Acidic residues" evidence="1">
    <location>
        <begin position="447"/>
        <end position="460"/>
    </location>
</feature>
<feature type="compositionally biased region" description="Polar residues" evidence="1">
    <location>
        <begin position="180"/>
        <end position="192"/>
    </location>
</feature>
<comment type="caution">
    <text evidence="2">The sequence shown here is derived from an EMBL/GenBank/DDBJ whole genome shotgun (WGS) entry which is preliminary data.</text>
</comment>
<dbReference type="Proteomes" id="UP001278500">
    <property type="component" value="Unassembled WGS sequence"/>
</dbReference>
<feature type="compositionally biased region" description="Polar residues" evidence="1">
    <location>
        <begin position="40"/>
        <end position="65"/>
    </location>
</feature>
<feature type="compositionally biased region" description="Polar residues" evidence="1">
    <location>
        <begin position="104"/>
        <end position="121"/>
    </location>
</feature>
<reference evidence="2" key="1">
    <citation type="journal article" date="2023" name="Mol. Phylogenet. Evol.">
        <title>Genome-scale phylogeny and comparative genomics of the fungal order Sordariales.</title>
        <authorList>
            <person name="Hensen N."/>
            <person name="Bonometti L."/>
            <person name="Westerberg I."/>
            <person name="Brannstrom I.O."/>
            <person name="Guillou S."/>
            <person name="Cros-Aarteil S."/>
            <person name="Calhoun S."/>
            <person name="Haridas S."/>
            <person name="Kuo A."/>
            <person name="Mondo S."/>
            <person name="Pangilinan J."/>
            <person name="Riley R."/>
            <person name="LaButti K."/>
            <person name="Andreopoulos B."/>
            <person name="Lipzen A."/>
            <person name="Chen C."/>
            <person name="Yan M."/>
            <person name="Daum C."/>
            <person name="Ng V."/>
            <person name="Clum A."/>
            <person name="Steindorff A."/>
            <person name="Ohm R.A."/>
            <person name="Martin F."/>
            <person name="Silar P."/>
            <person name="Natvig D.O."/>
            <person name="Lalanne C."/>
            <person name="Gautier V."/>
            <person name="Ament-Velasquez S.L."/>
            <person name="Kruys A."/>
            <person name="Hutchinson M.I."/>
            <person name="Powell A.J."/>
            <person name="Barry K."/>
            <person name="Miller A.N."/>
            <person name="Grigoriev I.V."/>
            <person name="Debuchy R."/>
            <person name="Gladieux P."/>
            <person name="Hiltunen Thoren M."/>
            <person name="Johannesson H."/>
        </authorList>
    </citation>
    <scope>NUCLEOTIDE SEQUENCE</scope>
    <source>
        <strain evidence="2">CBS 560.94</strain>
    </source>
</reference>
<name>A0AAE0J9H9_9PEZI</name>
<dbReference type="AlphaFoldDB" id="A0AAE0J9H9"/>
<feature type="region of interest" description="Disordered" evidence="1">
    <location>
        <begin position="1"/>
        <end position="242"/>
    </location>
</feature>
<keyword evidence="3" id="KW-1185">Reference proteome</keyword>
<sequence length="491" mass="53735">MQPSVVPAHPSSHTQPHASGNSYDVSNIDQQQTRDENRGLASNLNSSNYNDHSASFTSVDNSQTIHYAGELPPASGQPAQTYQQPLPSGQSAHTYQQPLPAGQPAQTYQPLLSGPSAQCYQQPLPAGQPAHSYQQPSLAQPPPSYQQPLPITEQHMQPYDLSSPELDGLFAGHDMPSLAGQVTQSDSPVQPTQDLGQSHSLHQQSSMDLFPKPGQPAHGLGQPDKPGAGSLQTPLSNQREGHAVTPIRPFSAAHQIESGPISAQVTDRQSMTANASQSSTRVPERPLGTKIEVIKRLESGMHNGGGLTNLSKNIGIELGISEHTIRGWWLRRDIILLQEQKLNVIKYIQEGWTNHRDKQGSFADAANRFGVSTDTVAEWWDERKKLIEGTPSSGYTDERKDEVVRFIQKRRGRHGALIEASRHFGIPLATVRSWWTAASALGKRDNPEEEYDTEDMEGIENLENREGQLQRQLGTSDGEEPSRKPGEPSAS</sequence>
<dbReference type="RefSeq" id="XP_062678172.1">
    <property type="nucleotide sequence ID" value="XM_062822901.1"/>
</dbReference>
<feature type="region of interest" description="Disordered" evidence="1">
    <location>
        <begin position="260"/>
        <end position="284"/>
    </location>
</feature>
<feature type="compositionally biased region" description="Polar residues" evidence="1">
    <location>
        <begin position="261"/>
        <end position="281"/>
    </location>
</feature>